<proteinExistence type="predicted"/>
<organism evidence="2 3">
    <name type="scientific">Pisciglobus halotolerans</name>
    <dbReference type="NCBI Taxonomy" id="745365"/>
    <lineage>
        <taxon>Bacteria</taxon>
        <taxon>Bacillati</taxon>
        <taxon>Bacillota</taxon>
        <taxon>Bacilli</taxon>
        <taxon>Lactobacillales</taxon>
        <taxon>Carnobacteriaceae</taxon>
    </lineage>
</organism>
<feature type="region of interest" description="Disordered" evidence="1">
    <location>
        <begin position="185"/>
        <end position="297"/>
    </location>
</feature>
<dbReference type="Gene3D" id="3.50.4.20">
    <property type="match status" value="1"/>
</dbReference>
<accession>A0A1I3DK52</accession>
<dbReference type="Proteomes" id="UP000198668">
    <property type="component" value="Unassembled WGS sequence"/>
</dbReference>
<dbReference type="InterPro" id="IPR009370">
    <property type="entry name" value="YutD-like"/>
</dbReference>
<feature type="compositionally biased region" description="Basic and acidic residues" evidence="1">
    <location>
        <begin position="26"/>
        <end position="70"/>
    </location>
</feature>
<name>A0A1I3DK52_9LACT</name>
<evidence type="ECO:0000313" key="3">
    <source>
        <dbReference type="Proteomes" id="UP000198668"/>
    </source>
</evidence>
<feature type="compositionally biased region" description="Basic residues" evidence="1">
    <location>
        <begin position="187"/>
        <end position="210"/>
    </location>
</feature>
<evidence type="ECO:0000313" key="2">
    <source>
        <dbReference type="EMBL" id="SFH87085.1"/>
    </source>
</evidence>
<dbReference type="EMBL" id="FOQE01000041">
    <property type="protein sequence ID" value="SFH87085.1"/>
    <property type="molecule type" value="Genomic_DNA"/>
</dbReference>
<reference evidence="2 3" key="1">
    <citation type="submission" date="2016-10" db="EMBL/GenBank/DDBJ databases">
        <authorList>
            <person name="de Groot N.N."/>
        </authorList>
    </citation>
    <scope>NUCLEOTIDE SEQUENCE [LARGE SCALE GENOMIC DNA]</scope>
    <source>
        <strain evidence="2 3">DSM 27630</strain>
    </source>
</reference>
<dbReference type="Pfam" id="PF06265">
    <property type="entry name" value="YutD-like"/>
    <property type="match status" value="1"/>
</dbReference>
<feature type="compositionally biased region" description="Basic and acidic residues" evidence="1">
    <location>
        <begin position="285"/>
        <end position="297"/>
    </location>
</feature>
<dbReference type="InterPro" id="IPR038141">
    <property type="entry name" value="YutD-like_sf"/>
</dbReference>
<feature type="compositionally biased region" description="Basic and acidic residues" evidence="1">
    <location>
        <begin position="1"/>
        <end position="18"/>
    </location>
</feature>
<feature type="region of interest" description="Disordered" evidence="1">
    <location>
        <begin position="1"/>
        <end position="70"/>
    </location>
</feature>
<feature type="compositionally biased region" description="Basic and acidic residues" evidence="1">
    <location>
        <begin position="251"/>
        <end position="278"/>
    </location>
</feature>
<dbReference type="RefSeq" id="WP_425439030.1">
    <property type="nucleotide sequence ID" value="NZ_FOQE01000041.1"/>
</dbReference>
<sequence length="297" mass="35258">MANNEKTQEATQEHEKHSKTVQQQQNEKKQQLDTRKQAQKETRNQQRKQDKKEQQKSSGEAQHKEPIKKDIEKGLEQALDTVENRMVQRLDQTTLTINGLKYEIVKDYRDAFDSERLEERYSPILDKYDYIVADWGYDKLRLKGFYHNQNRKVPQDKKIGQLEDYLYEYCNFGAPYFVLERTEPLRKKTSGSSKKHRKQKSKNPTNKKRPNNRDFEKTRDNRKKTSGHPEGGTRPSHKTKTSAQKSSLDFVQKEVPQKKAVEKEQETVIVKTVKDQKGTRRFNIRRKDMDRAKNRQD</sequence>
<protein>
    <submittedName>
        <fullName evidence="2">Uncharacterized protein YutD</fullName>
    </submittedName>
</protein>
<dbReference type="AlphaFoldDB" id="A0A1I3DK52"/>
<keyword evidence="3" id="KW-1185">Reference proteome</keyword>
<evidence type="ECO:0000256" key="1">
    <source>
        <dbReference type="SAM" id="MobiDB-lite"/>
    </source>
</evidence>
<gene>
    <name evidence="2" type="ORF">SAMN04489868_14112</name>
</gene>